<evidence type="ECO:0000313" key="2">
    <source>
        <dbReference type="EMBL" id="MCW9706463.1"/>
    </source>
</evidence>
<comment type="caution">
    <text evidence="2">The sequence shown here is derived from an EMBL/GenBank/DDBJ whole genome shotgun (WGS) entry which is preliminary data.</text>
</comment>
<gene>
    <name evidence="2" type="ORF">J6I44_06335</name>
</gene>
<evidence type="ECO:0000256" key="1">
    <source>
        <dbReference type="ARBA" id="ARBA00022801"/>
    </source>
</evidence>
<name>A0ABT3PL62_9BACT</name>
<dbReference type="SUPFAM" id="SSF51445">
    <property type="entry name" value="(Trans)glycosidases"/>
    <property type="match status" value="1"/>
</dbReference>
<proteinExistence type="predicted"/>
<dbReference type="RefSeq" id="WP_265765169.1">
    <property type="nucleotide sequence ID" value="NZ_JAGGJA010000003.1"/>
</dbReference>
<reference evidence="2 3" key="1">
    <citation type="submission" date="2021-03" db="EMBL/GenBank/DDBJ databases">
        <title>Aliifodinibius sp. nov., a new bacterium isolated from saline soil.</title>
        <authorList>
            <person name="Galisteo C."/>
            <person name="De La Haba R."/>
            <person name="Sanchez-Porro C."/>
            <person name="Ventosa A."/>
        </authorList>
    </citation>
    <scope>NUCLEOTIDE SEQUENCE [LARGE SCALE GENOMIC DNA]</scope>
    <source>
        <strain evidence="2 3">1BSP15-2V2</strain>
    </source>
</reference>
<dbReference type="Gene3D" id="3.20.20.300">
    <property type="entry name" value="Glycoside hydrolase, family 3, N-terminal domain"/>
    <property type="match status" value="1"/>
</dbReference>
<keyword evidence="3" id="KW-1185">Reference proteome</keyword>
<protein>
    <submittedName>
        <fullName evidence="2">Uncharacterized protein</fullName>
    </submittedName>
</protein>
<dbReference type="InterPro" id="IPR036962">
    <property type="entry name" value="Glyco_hydro_3_N_sf"/>
</dbReference>
<evidence type="ECO:0000313" key="3">
    <source>
        <dbReference type="Proteomes" id="UP001207918"/>
    </source>
</evidence>
<dbReference type="InterPro" id="IPR017853">
    <property type="entry name" value="GH"/>
</dbReference>
<organism evidence="2 3">
    <name type="scientific">Fodinibius salsisoli</name>
    <dbReference type="NCBI Taxonomy" id="2820877"/>
    <lineage>
        <taxon>Bacteria</taxon>
        <taxon>Pseudomonadati</taxon>
        <taxon>Balneolota</taxon>
        <taxon>Balneolia</taxon>
        <taxon>Balneolales</taxon>
        <taxon>Balneolaceae</taxon>
        <taxon>Fodinibius</taxon>
    </lineage>
</organism>
<dbReference type="Proteomes" id="UP001207918">
    <property type="component" value="Unassembled WGS sequence"/>
</dbReference>
<sequence>MDTGNAQLLTTEEAIESKVDSVLNLMTLFTSDLATTGPTIWDDYVKLIKEGKVGALFNAYGTGYTRKLQRMATEETKLGIPLLFGYDVVYGFRTILP</sequence>
<accession>A0ABT3PL62</accession>
<keyword evidence="1" id="KW-0378">Hydrolase</keyword>
<dbReference type="EMBL" id="JAGGJA010000003">
    <property type="protein sequence ID" value="MCW9706463.1"/>
    <property type="molecule type" value="Genomic_DNA"/>
</dbReference>